<evidence type="ECO:0000256" key="6">
    <source>
        <dbReference type="ARBA" id="ARBA00023004"/>
    </source>
</evidence>
<keyword evidence="7 11" id="KW-0798">TonB box</keyword>
<reference evidence="14 15" key="1">
    <citation type="submission" date="2017-09" db="EMBL/GenBank/DDBJ databases">
        <title>The Catabolism of 3,6-Dichlorosalicylic acid is Initiated by the Cytochrome P450 Monooxygenase DsmABC in Rhizorhabdus dicambivorans Ndbn-20.</title>
        <authorList>
            <person name="Na L."/>
        </authorList>
    </citation>
    <scope>NUCLEOTIDE SEQUENCE [LARGE SCALE GENOMIC DNA]</scope>
    <source>
        <strain evidence="14 15">Ndbn-20m</strain>
    </source>
</reference>
<comment type="caution">
    <text evidence="14">The sequence shown here is derived from an EMBL/GenBank/DDBJ whole genome shotgun (WGS) entry which is preliminary data.</text>
</comment>
<evidence type="ECO:0000256" key="5">
    <source>
        <dbReference type="ARBA" id="ARBA00022692"/>
    </source>
</evidence>
<sequence length="1216" mass="128073">MARGAADLCRRGAGRRGDRPQPLLCAGDQHRRCAARRSADRDDLHAQGFRDLLRQPADHPARRDQAEPHRPCHDRSPLRCVKLSSGAPFGSRSLVRLRLAIRTRADATGGVMHGSRLRILTLSLVAHVSIAALGAPALAKGTHPSFSIPAQPLSSAVLAYSRQSGIAILAPIGLLTGKTARAVRGEMPPAEALEILLEGSGLRPIAGPKGGIALARISAAPPVRLAALQTRDGTAEAPPPAPAVEALVEEAPAQDIVVTGSIIRGAREDAVLPVNVIGADELQKQGSPSAVELLKALPTSSGVLGDSNPYDSRSQGAEGIATANLRGLSPQRTLVLLNNKRLVTSGNNVPAVDLNLIPTAAIGRIEVLKDGAAATYGSDAIAGVLNFITRTDQQGFRTSAGYRHVPGSDGDIDASLSYGHIGSGFRVLASIGYNKRSELLASDRDFAIRPYLENPQGGWTGGGNPSTFLAVNAAGAPVTAVMPDSSCAALGGFVGANSRCYNQYTPFVSLTDLERRLTAFADVEIDIASDSKLTMSALYGRSNVPHSRNAPSRLLTQQPSLAAFGGTNPAAAIAGVYVPAANPGFAAYRAANPGALPDTATGAVFPLLLFRPYMAGGNPSRLDEPGAPGSGRGQRLSESIRATAELTGKLSGDISYSVSATYHDYHRYLDDYDSFGDRVQLALHGFGGPNCNVAANTPGQNGCLWLNPFGNAVTMGAVNGTTNPQGNPALANSRALTDWFYVKATTVVDSRLAVLDASISGSSGVMLPGGDIRFGVGAQYRHSWLDKKYGANNNLRTTPCRDTPITGNTNPAACAPLTGTTPSPANGALAFIGSNVDTSLDGGVKAVFAELQLPVLDSVDVQAALRYEDYGGRVGSTTNPQVRARWQATPWLAFRGGYATTFRGPVLDTITGDFITSLQLIGTTFKPVDVFGNPALKPESSKNYSAGVLVKLPGFNASIDYFRYELSDVIVSDPLGAMVSALFPTGAPNSCATNAALAARFTFTTPSCTTATTANDIARVRTQYQNGATLMSDGIDISVNYRDNGLLGDGVRFGAGVDVTRTLHNRFSDILVEGVTVQRAFDGVGLLNYQSTLYPVPKWKGQAYLDLGKGAIDTRVTVNYTGGLHDQRFDTRTGPFAPDRTVSAAGTSLLQGADIKDFVSVDFNLQARLPWNVVMTATVFNIFDADPPFAREDLNYEPFIGNPYGRMVRLSLSAEF</sequence>
<dbReference type="Gene3D" id="2.40.170.20">
    <property type="entry name" value="TonB-dependent receptor, beta-barrel domain"/>
    <property type="match status" value="1"/>
</dbReference>
<keyword evidence="2 10" id="KW-0813">Transport</keyword>
<dbReference type="InterPro" id="IPR000531">
    <property type="entry name" value="Beta-barrel_TonB"/>
</dbReference>
<dbReference type="AlphaFoldDB" id="A0A2A4FRQ6"/>
<protein>
    <submittedName>
        <fullName evidence="14">TonB-dependent receptor</fullName>
    </submittedName>
</protein>
<evidence type="ECO:0000256" key="10">
    <source>
        <dbReference type="PROSITE-ProRule" id="PRU01360"/>
    </source>
</evidence>
<evidence type="ECO:0000256" key="11">
    <source>
        <dbReference type="RuleBase" id="RU003357"/>
    </source>
</evidence>
<keyword evidence="3 10" id="KW-1134">Transmembrane beta strand</keyword>
<dbReference type="GO" id="GO:0009279">
    <property type="term" value="C:cell outer membrane"/>
    <property type="evidence" value="ECO:0007669"/>
    <property type="project" value="UniProtKB-SubCell"/>
</dbReference>
<evidence type="ECO:0000256" key="12">
    <source>
        <dbReference type="SAM" id="MobiDB-lite"/>
    </source>
</evidence>
<keyword evidence="6" id="KW-0408">Iron</keyword>
<feature type="region of interest" description="Disordered" evidence="12">
    <location>
        <begin position="1"/>
        <end position="24"/>
    </location>
</feature>
<evidence type="ECO:0000256" key="1">
    <source>
        <dbReference type="ARBA" id="ARBA00004571"/>
    </source>
</evidence>
<feature type="region of interest" description="Disordered" evidence="12">
    <location>
        <begin position="53"/>
        <end position="77"/>
    </location>
</feature>
<dbReference type="SMART" id="SM00965">
    <property type="entry name" value="STN"/>
    <property type="match status" value="1"/>
</dbReference>
<dbReference type="Pfam" id="PF07715">
    <property type="entry name" value="Plug"/>
    <property type="match status" value="1"/>
</dbReference>
<keyword evidence="5 10" id="KW-0812">Transmembrane</keyword>
<keyword evidence="14" id="KW-0675">Receptor</keyword>
<name>A0A2A4FRQ6_9SPHN</name>
<comment type="similarity">
    <text evidence="10 11">Belongs to the TonB-dependent receptor family.</text>
</comment>
<dbReference type="SUPFAM" id="SSF56935">
    <property type="entry name" value="Porins"/>
    <property type="match status" value="1"/>
</dbReference>
<dbReference type="PROSITE" id="PS52016">
    <property type="entry name" value="TONB_DEPENDENT_REC_3"/>
    <property type="match status" value="1"/>
</dbReference>
<evidence type="ECO:0000259" key="13">
    <source>
        <dbReference type="SMART" id="SM00965"/>
    </source>
</evidence>
<dbReference type="PANTHER" id="PTHR47234">
    <property type="match status" value="1"/>
</dbReference>
<dbReference type="Gene3D" id="3.55.50.30">
    <property type="match status" value="1"/>
</dbReference>
<comment type="subcellular location">
    <subcellularLocation>
        <location evidence="1 10">Cell outer membrane</location>
        <topology evidence="1 10">Multi-pass membrane protein</topology>
    </subcellularLocation>
</comment>
<gene>
    <name evidence="14" type="ORF">COO09_15265</name>
</gene>
<evidence type="ECO:0000256" key="3">
    <source>
        <dbReference type="ARBA" id="ARBA00022452"/>
    </source>
</evidence>
<evidence type="ECO:0000256" key="7">
    <source>
        <dbReference type="ARBA" id="ARBA00023077"/>
    </source>
</evidence>
<organism evidence="14 15">
    <name type="scientific">Rhizorhabdus dicambivorans</name>
    <dbReference type="NCBI Taxonomy" id="1850238"/>
    <lineage>
        <taxon>Bacteria</taxon>
        <taxon>Pseudomonadati</taxon>
        <taxon>Pseudomonadota</taxon>
        <taxon>Alphaproteobacteria</taxon>
        <taxon>Sphingomonadales</taxon>
        <taxon>Sphingomonadaceae</taxon>
        <taxon>Rhizorhabdus</taxon>
    </lineage>
</organism>
<proteinExistence type="inferred from homology"/>
<evidence type="ECO:0000256" key="4">
    <source>
        <dbReference type="ARBA" id="ARBA00022496"/>
    </source>
</evidence>
<evidence type="ECO:0000313" key="14">
    <source>
        <dbReference type="EMBL" id="PCE41425.1"/>
    </source>
</evidence>
<keyword evidence="9 10" id="KW-0998">Cell outer membrane</keyword>
<dbReference type="InterPro" id="IPR011662">
    <property type="entry name" value="Secretin/TonB_short_N"/>
</dbReference>
<dbReference type="OrthoDB" id="7051241at2"/>
<feature type="domain" description="Secretin/TonB short N-terminal" evidence="13">
    <location>
        <begin position="166"/>
        <end position="217"/>
    </location>
</feature>
<evidence type="ECO:0000256" key="9">
    <source>
        <dbReference type="ARBA" id="ARBA00023237"/>
    </source>
</evidence>
<evidence type="ECO:0000256" key="8">
    <source>
        <dbReference type="ARBA" id="ARBA00023136"/>
    </source>
</evidence>
<dbReference type="KEGG" id="rdi:CMV14_03120"/>
<dbReference type="InterPro" id="IPR036942">
    <property type="entry name" value="Beta-barrel_TonB_sf"/>
</dbReference>
<dbReference type="Pfam" id="PF00593">
    <property type="entry name" value="TonB_dep_Rec_b-barrel"/>
    <property type="match status" value="1"/>
</dbReference>
<dbReference type="EMBL" id="NWUF01000015">
    <property type="protein sequence ID" value="PCE41425.1"/>
    <property type="molecule type" value="Genomic_DNA"/>
</dbReference>
<dbReference type="InterPro" id="IPR012910">
    <property type="entry name" value="Plug_dom"/>
</dbReference>
<accession>A0A2A4FRQ6</accession>
<evidence type="ECO:0000256" key="2">
    <source>
        <dbReference type="ARBA" id="ARBA00022448"/>
    </source>
</evidence>
<dbReference type="Gene3D" id="2.170.130.10">
    <property type="entry name" value="TonB-dependent receptor, plug domain"/>
    <property type="match status" value="1"/>
</dbReference>
<dbReference type="InterPro" id="IPR039426">
    <property type="entry name" value="TonB-dep_rcpt-like"/>
</dbReference>
<dbReference type="PANTHER" id="PTHR47234:SF2">
    <property type="entry name" value="TONB-DEPENDENT RECEPTOR"/>
    <property type="match status" value="1"/>
</dbReference>
<dbReference type="Proteomes" id="UP000218934">
    <property type="component" value="Unassembled WGS sequence"/>
</dbReference>
<keyword evidence="8 10" id="KW-0472">Membrane</keyword>
<dbReference type="InterPro" id="IPR037066">
    <property type="entry name" value="Plug_dom_sf"/>
</dbReference>
<keyword evidence="15" id="KW-1185">Reference proteome</keyword>
<keyword evidence="4" id="KW-0410">Iron transport</keyword>
<keyword evidence="4" id="KW-0406">Ion transport</keyword>
<evidence type="ECO:0000313" key="15">
    <source>
        <dbReference type="Proteomes" id="UP000218934"/>
    </source>
</evidence>
<dbReference type="GO" id="GO:0006826">
    <property type="term" value="P:iron ion transport"/>
    <property type="evidence" value="ECO:0007669"/>
    <property type="project" value="UniProtKB-KW"/>
</dbReference>